<keyword evidence="3" id="KW-0813">Transport</keyword>
<comment type="similarity">
    <text evidence="2">Belongs to the GSP L family.</text>
</comment>
<dbReference type="InterPro" id="IPR024230">
    <property type="entry name" value="GspL_cyto_dom"/>
</dbReference>
<dbReference type="Gene3D" id="3.30.420.380">
    <property type="match status" value="1"/>
</dbReference>
<dbReference type="GO" id="GO:0009276">
    <property type="term" value="C:Gram-negative-bacterium-type cell wall"/>
    <property type="evidence" value="ECO:0007669"/>
    <property type="project" value="InterPro"/>
</dbReference>
<dbReference type="GO" id="GO:0005886">
    <property type="term" value="C:plasma membrane"/>
    <property type="evidence" value="ECO:0007669"/>
    <property type="project" value="UniProtKB-SubCell"/>
</dbReference>
<dbReference type="SUPFAM" id="SSF53067">
    <property type="entry name" value="Actin-like ATPase domain"/>
    <property type="match status" value="1"/>
</dbReference>
<dbReference type="NCBIfam" id="TIGR01709">
    <property type="entry name" value="typeII_sec_gspL"/>
    <property type="match status" value="1"/>
</dbReference>
<dbReference type="InterPro" id="IPR025691">
    <property type="entry name" value="GspL_pp_dom"/>
</dbReference>
<evidence type="ECO:0000256" key="10">
    <source>
        <dbReference type="SAM" id="Phobius"/>
    </source>
</evidence>
<feature type="transmembrane region" description="Helical" evidence="10">
    <location>
        <begin position="191"/>
        <end position="211"/>
    </location>
</feature>
<evidence type="ECO:0000256" key="9">
    <source>
        <dbReference type="ARBA" id="ARBA00023136"/>
    </source>
</evidence>
<comment type="caution">
    <text evidence="13">The sequence shown here is derived from an EMBL/GenBank/DDBJ whole genome shotgun (WGS) entry which is preliminary data.</text>
</comment>
<dbReference type="GO" id="GO:0015627">
    <property type="term" value="C:type II protein secretion system complex"/>
    <property type="evidence" value="ECO:0007669"/>
    <property type="project" value="InterPro"/>
</dbReference>
<evidence type="ECO:0000256" key="6">
    <source>
        <dbReference type="ARBA" id="ARBA00022692"/>
    </source>
</evidence>
<evidence type="ECO:0000256" key="7">
    <source>
        <dbReference type="ARBA" id="ARBA00022927"/>
    </source>
</evidence>
<evidence type="ECO:0000313" key="14">
    <source>
        <dbReference type="Proteomes" id="UP000556201"/>
    </source>
</evidence>
<dbReference type="RefSeq" id="WP_184279158.1">
    <property type="nucleotide sequence ID" value="NZ_JACHLJ010000002.1"/>
</dbReference>
<keyword evidence="8 10" id="KW-1133">Transmembrane helix</keyword>
<dbReference type="EMBL" id="JACHLJ010000002">
    <property type="protein sequence ID" value="MBB5771652.1"/>
    <property type="molecule type" value="Genomic_DNA"/>
</dbReference>
<dbReference type="Pfam" id="PF05134">
    <property type="entry name" value="T2SSL"/>
    <property type="match status" value="1"/>
</dbReference>
<keyword evidence="4" id="KW-1003">Cell membrane</keyword>
<evidence type="ECO:0000256" key="5">
    <source>
        <dbReference type="ARBA" id="ARBA00022519"/>
    </source>
</evidence>
<keyword evidence="5" id="KW-0997">Cell inner membrane</keyword>
<evidence type="ECO:0000256" key="1">
    <source>
        <dbReference type="ARBA" id="ARBA00004377"/>
    </source>
</evidence>
<keyword evidence="9 10" id="KW-0472">Membrane</keyword>
<dbReference type="InterPro" id="IPR043129">
    <property type="entry name" value="ATPase_NBD"/>
</dbReference>
<sequence>MQRGLMTVDPVEKPLAMRTVVIAPGADVLVRWAVVPAGSDVQKRAAVLWALRDQLGSPPESLEVALGEAVQGEAQMAVVFDPALRRVWLDYCDALGVTADVLLPDMLAVPAPLSDEEVVAVSFPPNVALRGQGLAATVQPDMVELLTEGRRLVVPNVHEEVERLTIQASVRPIVNLIERRSASVGGGWRRVAALAGVLVLTPLILTLAMAARDDLMAKRMQDQTRATLMRTEPDLAASSDPRAALERRLMSSPPGGITGVAAALFAAVEAVDGAELDSFTADPEGGVRATVSYPAYEDLDTLKRAVASAGLVMSDQSTVDDAGRVVSEVQIGTAI</sequence>
<evidence type="ECO:0000256" key="8">
    <source>
        <dbReference type="ARBA" id="ARBA00022989"/>
    </source>
</evidence>
<comment type="subcellular location">
    <subcellularLocation>
        <location evidence="1">Cell inner membrane</location>
        <topology evidence="1">Single-pass membrane protein</topology>
    </subcellularLocation>
</comment>
<evidence type="ECO:0000256" key="3">
    <source>
        <dbReference type="ARBA" id="ARBA00022448"/>
    </source>
</evidence>
<feature type="domain" description="GspL periplasmic" evidence="12">
    <location>
        <begin position="187"/>
        <end position="332"/>
    </location>
</feature>
<name>A0A7W9FU63_BREVE</name>
<evidence type="ECO:0000256" key="4">
    <source>
        <dbReference type="ARBA" id="ARBA00022475"/>
    </source>
</evidence>
<dbReference type="GO" id="GO:0015628">
    <property type="term" value="P:protein secretion by the type II secretion system"/>
    <property type="evidence" value="ECO:0007669"/>
    <property type="project" value="InterPro"/>
</dbReference>
<keyword evidence="7" id="KW-0653">Protein transport</keyword>
<gene>
    <name evidence="13" type="ORF">HNP47_001656</name>
</gene>
<dbReference type="Proteomes" id="UP000556201">
    <property type="component" value="Unassembled WGS sequence"/>
</dbReference>
<evidence type="ECO:0000313" key="13">
    <source>
        <dbReference type="EMBL" id="MBB5771652.1"/>
    </source>
</evidence>
<keyword evidence="6 10" id="KW-0812">Transmembrane</keyword>
<dbReference type="Pfam" id="PF12693">
    <property type="entry name" value="GspL_C"/>
    <property type="match status" value="1"/>
</dbReference>
<dbReference type="InterPro" id="IPR007812">
    <property type="entry name" value="T2SS_protein-GspL"/>
</dbReference>
<protein>
    <submittedName>
        <fullName evidence="13">General secretion pathway protein L</fullName>
    </submittedName>
</protein>
<dbReference type="AlphaFoldDB" id="A0A7W9FU63"/>
<feature type="domain" description="GspL cytoplasmic actin-ATPase-like" evidence="11">
    <location>
        <begin position="13"/>
        <end position="123"/>
    </location>
</feature>
<evidence type="ECO:0000259" key="11">
    <source>
        <dbReference type="Pfam" id="PF05134"/>
    </source>
</evidence>
<accession>A0A7W9FU63</accession>
<organism evidence="13 14">
    <name type="scientific">Brevundimonas vesicularis</name>
    <name type="common">Pseudomonas vesicularis</name>
    <dbReference type="NCBI Taxonomy" id="41276"/>
    <lineage>
        <taxon>Bacteria</taxon>
        <taxon>Pseudomonadati</taxon>
        <taxon>Pseudomonadota</taxon>
        <taxon>Alphaproteobacteria</taxon>
        <taxon>Caulobacterales</taxon>
        <taxon>Caulobacteraceae</taxon>
        <taxon>Brevundimonas</taxon>
    </lineage>
</organism>
<evidence type="ECO:0000259" key="12">
    <source>
        <dbReference type="Pfam" id="PF12693"/>
    </source>
</evidence>
<reference evidence="13 14" key="1">
    <citation type="submission" date="2020-08" db="EMBL/GenBank/DDBJ databases">
        <title>Functional genomics of gut bacteria from endangered species of beetles.</title>
        <authorList>
            <person name="Carlos-Shanley C."/>
        </authorList>
    </citation>
    <scope>NUCLEOTIDE SEQUENCE [LARGE SCALE GENOMIC DNA]</scope>
    <source>
        <strain evidence="13 14">S00192</strain>
    </source>
</reference>
<evidence type="ECO:0000256" key="2">
    <source>
        <dbReference type="ARBA" id="ARBA00005318"/>
    </source>
</evidence>
<proteinExistence type="inferred from homology"/>